<evidence type="ECO:0000259" key="3">
    <source>
        <dbReference type="PROSITE" id="PS51186"/>
    </source>
</evidence>
<dbReference type="CDD" id="cd04301">
    <property type="entry name" value="NAT_SF"/>
    <property type="match status" value="1"/>
</dbReference>
<feature type="domain" description="N-acetyltransferase" evidence="3">
    <location>
        <begin position="16"/>
        <end position="155"/>
    </location>
</feature>
<dbReference type="Gene3D" id="3.40.630.30">
    <property type="match status" value="1"/>
</dbReference>
<dbReference type="EMBL" id="CAJZAH010000001">
    <property type="protein sequence ID" value="CAG9168233.1"/>
    <property type="molecule type" value="Genomic_DNA"/>
</dbReference>
<dbReference type="PROSITE" id="PS51186">
    <property type="entry name" value="GNAT"/>
    <property type="match status" value="1"/>
</dbReference>
<dbReference type="Proteomes" id="UP000721236">
    <property type="component" value="Unassembled WGS sequence"/>
</dbReference>
<accession>A0ABN7Y506</accession>
<keyword evidence="2" id="KW-0012">Acyltransferase</keyword>
<dbReference type="PANTHER" id="PTHR43877:SF2">
    <property type="entry name" value="AMINOALKYLPHOSPHONATE N-ACETYLTRANSFERASE-RELATED"/>
    <property type="match status" value="1"/>
</dbReference>
<keyword evidence="5" id="KW-1185">Reference proteome</keyword>
<organism evidence="4 5">
    <name type="scientific">Cupriavidus respiraculi</name>
    <dbReference type="NCBI Taxonomy" id="195930"/>
    <lineage>
        <taxon>Bacteria</taxon>
        <taxon>Pseudomonadati</taxon>
        <taxon>Pseudomonadota</taxon>
        <taxon>Betaproteobacteria</taxon>
        <taxon>Burkholderiales</taxon>
        <taxon>Burkholderiaceae</taxon>
        <taxon>Cupriavidus</taxon>
    </lineage>
</organism>
<dbReference type="InterPro" id="IPR016181">
    <property type="entry name" value="Acyl_CoA_acyltransferase"/>
</dbReference>
<dbReference type="PANTHER" id="PTHR43877">
    <property type="entry name" value="AMINOALKYLPHOSPHONATE N-ACETYLTRANSFERASE-RELATED-RELATED"/>
    <property type="match status" value="1"/>
</dbReference>
<proteinExistence type="predicted"/>
<evidence type="ECO:0000313" key="4">
    <source>
        <dbReference type="EMBL" id="CAG9168233.1"/>
    </source>
</evidence>
<dbReference type="InterPro" id="IPR000182">
    <property type="entry name" value="GNAT_dom"/>
</dbReference>
<comment type="caution">
    <text evidence="4">The sequence shown here is derived from an EMBL/GenBank/DDBJ whole genome shotgun (WGS) entry which is preliminary data.</text>
</comment>
<dbReference type="Pfam" id="PF00583">
    <property type="entry name" value="Acetyltransf_1"/>
    <property type="match status" value="1"/>
</dbReference>
<keyword evidence="1" id="KW-0808">Transferase</keyword>
<evidence type="ECO:0000313" key="5">
    <source>
        <dbReference type="Proteomes" id="UP000721236"/>
    </source>
</evidence>
<evidence type="ECO:0000256" key="1">
    <source>
        <dbReference type="ARBA" id="ARBA00022679"/>
    </source>
</evidence>
<dbReference type="SUPFAM" id="SSF55729">
    <property type="entry name" value="Acyl-CoA N-acyltransferases (Nat)"/>
    <property type="match status" value="1"/>
</dbReference>
<name>A0ABN7Y506_9BURK</name>
<gene>
    <name evidence="4" type="ORF">LMG21510_01004</name>
</gene>
<sequence length="155" mass="17104">MIPSTSAAPAAMTDTPTIRHADSEAELIACFDVMRQLRPNLRTPDALLAAVTRQREQGYRVLAAWAGDRPVALAGYRPLENLIHGRFLYVDDLVSADDRRGQGHGERLLAALSDLGRAQSCRRLVLDTALSNSLAQRFYFRVGLLAMGLHFSKDL</sequence>
<protein>
    <recommendedName>
        <fullName evidence="3">N-acetyltransferase domain-containing protein</fullName>
    </recommendedName>
</protein>
<dbReference type="InterPro" id="IPR050832">
    <property type="entry name" value="Bact_Acetyltransf"/>
</dbReference>
<evidence type="ECO:0000256" key="2">
    <source>
        <dbReference type="ARBA" id="ARBA00023315"/>
    </source>
</evidence>
<reference evidence="4 5" key="1">
    <citation type="submission" date="2021-08" db="EMBL/GenBank/DDBJ databases">
        <authorList>
            <person name="Peeters C."/>
        </authorList>
    </citation>
    <scope>NUCLEOTIDE SEQUENCE [LARGE SCALE GENOMIC DNA]</scope>
    <source>
        <strain evidence="4 5">LMG 21510</strain>
    </source>
</reference>